<evidence type="ECO:0000313" key="4">
    <source>
        <dbReference type="Proteomes" id="UP000533469"/>
    </source>
</evidence>
<organism evidence="3 4">
    <name type="scientific">Ancylobacter tetraedralis</name>
    <dbReference type="NCBI Taxonomy" id="217068"/>
    <lineage>
        <taxon>Bacteria</taxon>
        <taxon>Pseudomonadati</taxon>
        <taxon>Pseudomonadota</taxon>
        <taxon>Alphaproteobacteria</taxon>
        <taxon>Hyphomicrobiales</taxon>
        <taxon>Xanthobacteraceae</taxon>
        <taxon>Ancylobacter</taxon>
    </lineage>
</organism>
<protein>
    <recommendedName>
        <fullName evidence="5">Mitochondrial inner membrane protein</fullName>
    </recommendedName>
</protein>
<comment type="caution">
    <text evidence="3">The sequence shown here is derived from an EMBL/GenBank/DDBJ whole genome shotgun (WGS) entry which is preliminary data.</text>
</comment>
<keyword evidence="2" id="KW-0472">Membrane</keyword>
<accession>A0A839ZC58</accession>
<evidence type="ECO:0008006" key="5">
    <source>
        <dbReference type="Google" id="ProtNLM"/>
    </source>
</evidence>
<feature type="compositionally biased region" description="Low complexity" evidence="1">
    <location>
        <begin position="55"/>
        <end position="85"/>
    </location>
</feature>
<name>A0A839ZC58_9HYPH</name>
<dbReference type="RefSeq" id="WP_183190443.1">
    <property type="nucleotide sequence ID" value="NZ_JACICD010000005.1"/>
</dbReference>
<dbReference type="EMBL" id="JACICD010000005">
    <property type="protein sequence ID" value="MBB3772276.1"/>
    <property type="molecule type" value="Genomic_DNA"/>
</dbReference>
<feature type="compositionally biased region" description="Basic and acidic residues" evidence="1">
    <location>
        <begin position="1"/>
        <end position="10"/>
    </location>
</feature>
<dbReference type="Gene3D" id="1.20.5.340">
    <property type="match status" value="1"/>
</dbReference>
<keyword evidence="2" id="KW-0812">Transmembrane</keyword>
<feature type="transmembrane region" description="Helical" evidence="2">
    <location>
        <begin position="118"/>
        <end position="140"/>
    </location>
</feature>
<evidence type="ECO:0000256" key="2">
    <source>
        <dbReference type="SAM" id="Phobius"/>
    </source>
</evidence>
<keyword evidence="4" id="KW-1185">Reference proteome</keyword>
<feature type="compositionally biased region" description="Pro residues" evidence="1">
    <location>
        <begin position="87"/>
        <end position="100"/>
    </location>
</feature>
<evidence type="ECO:0000256" key="1">
    <source>
        <dbReference type="SAM" id="MobiDB-lite"/>
    </source>
</evidence>
<gene>
    <name evidence="3" type="ORF">FHS55_002888</name>
</gene>
<dbReference type="Proteomes" id="UP000533469">
    <property type="component" value="Unassembled WGS sequence"/>
</dbReference>
<sequence length="459" mass="44927">MAQDDPKLDPTDETAVAGAKDKSRRRPPPTLDLPATDVTPPAGEAAKSPASEDVAALPPDAAASNPAASETAPAASASEAAAEDAAPPEPVHPSEVPGPKPEAAAPATTRRPGVLASLLIALVSGLVGGAVAFAVVSTVYNAGENVEAITDLEARALDLRQRLDALEASGGGANPLPAGALAPQELATRLDALESGLTAIGGKVNEMASAPPAATPAPGASAEEVSGLGTRVGTLDTRLGALESHVAALPAPAPAVSPEELAAARTRIGALEQQVATVSAQQRTSGQAAAQLAALGALKEAVVAGRPFVTELKASRALLGAGGDTLAALESRAATGFPAGPALLAQLMAAITPKAAPAAAPDADAGIVDRLMKSAGNLVTVRRSAEVPSEAATSGLATAEAALARDDLTVALAALNGLPADARALAAPVISDIEARQAALAAVAGLSQHVLATLAGGVQ</sequence>
<proteinExistence type="predicted"/>
<feature type="region of interest" description="Disordered" evidence="1">
    <location>
        <begin position="1"/>
        <end position="108"/>
    </location>
</feature>
<dbReference type="AlphaFoldDB" id="A0A839ZC58"/>
<evidence type="ECO:0000313" key="3">
    <source>
        <dbReference type="EMBL" id="MBB3772276.1"/>
    </source>
</evidence>
<keyword evidence="2" id="KW-1133">Transmembrane helix</keyword>
<reference evidence="3 4" key="1">
    <citation type="submission" date="2020-08" db="EMBL/GenBank/DDBJ databases">
        <title>Genomic Encyclopedia of Type Strains, Phase IV (KMG-IV): sequencing the most valuable type-strain genomes for metagenomic binning, comparative biology and taxonomic classification.</title>
        <authorList>
            <person name="Goeker M."/>
        </authorList>
    </citation>
    <scope>NUCLEOTIDE SEQUENCE [LARGE SCALE GENOMIC DNA]</scope>
    <source>
        <strain evidence="3 4">DSM 5895</strain>
    </source>
</reference>